<dbReference type="Proteomes" id="UP000048949">
    <property type="component" value="Unassembled WGS sequence"/>
</dbReference>
<gene>
    <name evidence="2" type="ORF">NIG5292_01280</name>
</gene>
<dbReference type="EMBL" id="CVQV01000005">
    <property type="protein sequence ID" value="CRK75237.1"/>
    <property type="molecule type" value="Genomic_DNA"/>
</dbReference>
<organism evidence="2 3">
    <name type="scientific">Nereida ignava</name>
    <dbReference type="NCBI Taxonomy" id="282199"/>
    <lineage>
        <taxon>Bacteria</taxon>
        <taxon>Pseudomonadati</taxon>
        <taxon>Pseudomonadota</taxon>
        <taxon>Alphaproteobacteria</taxon>
        <taxon>Rhodobacterales</taxon>
        <taxon>Roseobacteraceae</taxon>
        <taxon>Nereida</taxon>
    </lineage>
</organism>
<keyword evidence="2" id="KW-0808">Transferase</keyword>
<dbReference type="InterPro" id="IPR029063">
    <property type="entry name" value="SAM-dependent_MTases_sf"/>
</dbReference>
<dbReference type="STRING" id="282199.GCA_001049735_01279"/>
<evidence type="ECO:0000259" key="1">
    <source>
        <dbReference type="Pfam" id="PF05050"/>
    </source>
</evidence>
<dbReference type="RefSeq" id="WP_048598628.1">
    <property type="nucleotide sequence ID" value="NZ_CBFHGK010000002.1"/>
</dbReference>
<dbReference type="Gene3D" id="3.40.50.150">
    <property type="entry name" value="Vaccinia Virus protein VP39"/>
    <property type="match status" value="1"/>
</dbReference>
<dbReference type="GO" id="GO:0005737">
    <property type="term" value="C:cytoplasm"/>
    <property type="evidence" value="ECO:0007669"/>
    <property type="project" value="GOC"/>
</dbReference>
<dbReference type="PANTHER" id="PTHR34009:SF2">
    <property type="entry name" value="PROTEIN STAR"/>
    <property type="match status" value="1"/>
</dbReference>
<feature type="domain" description="Methyltransferase FkbM" evidence="1">
    <location>
        <begin position="75"/>
        <end position="238"/>
    </location>
</feature>
<dbReference type="GO" id="GO:0032259">
    <property type="term" value="P:methylation"/>
    <property type="evidence" value="ECO:0007669"/>
    <property type="project" value="UniProtKB-KW"/>
</dbReference>
<proteinExistence type="predicted"/>
<dbReference type="PANTHER" id="PTHR34009">
    <property type="entry name" value="PROTEIN STAR"/>
    <property type="match status" value="1"/>
</dbReference>
<reference evidence="2 3" key="1">
    <citation type="submission" date="2015-04" db="EMBL/GenBank/DDBJ databases">
        <authorList>
            <person name="Syromyatnikov M.Y."/>
            <person name="Popov V.N."/>
        </authorList>
    </citation>
    <scope>NUCLEOTIDE SEQUENCE [LARGE SCALE GENOMIC DNA]</scope>
    <source>
        <strain evidence="2 3">CECT 5292</strain>
    </source>
</reference>
<dbReference type="OrthoDB" id="938855at2"/>
<name>A0A0U1NKJ5_9RHOB</name>
<keyword evidence="2" id="KW-0489">Methyltransferase</keyword>
<accession>A0A0U1NKJ5</accession>
<dbReference type="GO" id="GO:0016197">
    <property type="term" value="P:endosomal transport"/>
    <property type="evidence" value="ECO:0007669"/>
    <property type="project" value="TreeGrafter"/>
</dbReference>
<dbReference type="NCBIfam" id="TIGR01444">
    <property type="entry name" value="fkbM_fam"/>
    <property type="match status" value="1"/>
</dbReference>
<evidence type="ECO:0000313" key="3">
    <source>
        <dbReference type="Proteomes" id="UP000048949"/>
    </source>
</evidence>
<dbReference type="AlphaFoldDB" id="A0A0U1NKJ5"/>
<dbReference type="GO" id="GO:0005886">
    <property type="term" value="C:plasma membrane"/>
    <property type="evidence" value="ECO:0007669"/>
    <property type="project" value="TreeGrafter"/>
</dbReference>
<keyword evidence="3" id="KW-1185">Reference proteome</keyword>
<evidence type="ECO:0000313" key="2">
    <source>
        <dbReference type="EMBL" id="CRK75237.1"/>
    </source>
</evidence>
<protein>
    <submittedName>
        <fullName evidence="2">Methyltransferase, FkbM family</fullName>
    </submittedName>
</protein>
<dbReference type="InterPro" id="IPR006342">
    <property type="entry name" value="FkbM_mtfrase"/>
</dbReference>
<dbReference type="InterPro" id="IPR053202">
    <property type="entry name" value="EGF_Rcpt_Signaling_Reg"/>
</dbReference>
<dbReference type="GO" id="GO:0006888">
    <property type="term" value="P:endoplasmic reticulum to Golgi vesicle-mediated transport"/>
    <property type="evidence" value="ECO:0007669"/>
    <property type="project" value="TreeGrafter"/>
</dbReference>
<dbReference type="GO" id="GO:0008168">
    <property type="term" value="F:methyltransferase activity"/>
    <property type="evidence" value="ECO:0007669"/>
    <property type="project" value="UniProtKB-KW"/>
</dbReference>
<sequence>MKPSEHLREGKRNLAAAEAAINAALKNRKDRSRATLNRQLHEIRLHSPDYRYTSQAGQDAVIDRLFGGKPGTFVDVGGFDGITGSNTLFLEVFRGWTGALVEPVPRNLQKAKTVRRCPCLGFAVSKNDGAASFIEVQQGYTQMSGLAESYDTNMLAKVRADQRHKEEVIEVETRRLSTLLLDLDIPHPDFVSLDIEGGEVQCLEDFPFAAHRVKSWSIENNTSGPEIPAIMRANGYELIEFCGPDDLFVHRDFIKI</sequence>
<dbReference type="Pfam" id="PF05050">
    <property type="entry name" value="Methyltransf_21"/>
    <property type="match status" value="1"/>
</dbReference>
<dbReference type="SUPFAM" id="SSF53335">
    <property type="entry name" value="S-adenosyl-L-methionine-dependent methyltransferases"/>
    <property type="match status" value="1"/>
</dbReference>